<dbReference type="GeneID" id="19320469"/>
<feature type="compositionally biased region" description="Polar residues" evidence="1">
    <location>
        <begin position="342"/>
        <end position="353"/>
    </location>
</feature>
<feature type="compositionally biased region" description="Low complexity" evidence="1">
    <location>
        <begin position="885"/>
        <end position="906"/>
    </location>
</feature>
<accession>A0A061H5S6</accession>
<feature type="compositionally biased region" description="Low complexity" evidence="1">
    <location>
        <begin position="629"/>
        <end position="643"/>
    </location>
</feature>
<feature type="compositionally biased region" description="Low complexity" evidence="1">
    <location>
        <begin position="377"/>
        <end position="392"/>
    </location>
</feature>
<feature type="compositionally biased region" description="Basic residues" evidence="1">
    <location>
        <begin position="119"/>
        <end position="132"/>
    </location>
</feature>
<feature type="compositionally biased region" description="Pro residues" evidence="1">
    <location>
        <begin position="1"/>
        <end position="10"/>
    </location>
</feature>
<dbReference type="EMBL" id="KE361648">
    <property type="protein sequence ID" value="EPQ25936.1"/>
    <property type="molecule type" value="Genomic_DNA"/>
</dbReference>
<feature type="compositionally biased region" description="Low complexity" evidence="1">
    <location>
        <begin position="401"/>
        <end position="420"/>
    </location>
</feature>
<proteinExistence type="predicted"/>
<reference evidence="2 3" key="1">
    <citation type="journal article" date="2013" name="Plant Cell">
        <title>The transition from a phytopathogenic smut ancestor to an anamorphic biocontrol agent deciphered by comparative whole-genome analysis.</title>
        <authorList>
            <person name="Lefebvre F."/>
            <person name="Joly D.L."/>
            <person name="Labbe C."/>
            <person name="Teichmann B."/>
            <person name="Linning R."/>
            <person name="Belzile F."/>
            <person name="Bakkeren G."/>
            <person name="Belanger R.R."/>
        </authorList>
    </citation>
    <scope>NUCLEOTIDE SEQUENCE [LARGE SCALE GENOMIC DNA]</scope>
    <source>
        <strain evidence="2 3">PF-1</strain>
    </source>
</reference>
<protein>
    <submittedName>
        <fullName evidence="2">Uncharacterized protein</fullName>
    </submittedName>
</protein>
<name>A0A061H5S6_9BASI</name>
<evidence type="ECO:0000313" key="3">
    <source>
        <dbReference type="Proteomes" id="UP000053664"/>
    </source>
</evidence>
<feature type="compositionally biased region" description="Polar residues" evidence="1">
    <location>
        <begin position="304"/>
        <end position="316"/>
    </location>
</feature>
<feature type="compositionally biased region" description="Low complexity" evidence="1">
    <location>
        <begin position="824"/>
        <end position="852"/>
    </location>
</feature>
<dbReference type="HOGENOM" id="CLU_312625_0_0_1"/>
<feature type="region of interest" description="Disordered" evidence="1">
    <location>
        <begin position="1"/>
        <end position="921"/>
    </location>
</feature>
<dbReference type="KEGG" id="pfp:PFL1_06391"/>
<feature type="compositionally biased region" description="Low complexity" evidence="1">
    <location>
        <begin position="237"/>
        <end position="268"/>
    </location>
</feature>
<feature type="compositionally biased region" description="Polar residues" evidence="1">
    <location>
        <begin position="798"/>
        <end position="819"/>
    </location>
</feature>
<evidence type="ECO:0000256" key="1">
    <source>
        <dbReference type="SAM" id="MobiDB-lite"/>
    </source>
</evidence>
<feature type="compositionally biased region" description="Low complexity" evidence="1">
    <location>
        <begin position="439"/>
        <end position="450"/>
    </location>
</feature>
<organism evidence="2 3">
    <name type="scientific">Pseudozyma flocculosa PF-1</name>
    <dbReference type="NCBI Taxonomy" id="1277687"/>
    <lineage>
        <taxon>Eukaryota</taxon>
        <taxon>Fungi</taxon>
        <taxon>Dikarya</taxon>
        <taxon>Basidiomycota</taxon>
        <taxon>Ustilaginomycotina</taxon>
        <taxon>Ustilaginomycetes</taxon>
        <taxon>Ustilaginales</taxon>
        <taxon>Ustilaginaceae</taxon>
        <taxon>Pseudozyma</taxon>
    </lineage>
</organism>
<sequence length="938" mass="95660">MPPAQQPPLPRNDLGNDADSDHDDGDNGGDDDTNAPRDGPQCIGKRTRSRLSLALLPSVAAAAGPEASHELAGSTPRPDHATPLGQRPASAHADNRGQDAAQDGGTTGSLAPLQSTHQLRPRTHHHPHHQHQAHAEQQHQQHRLFPSSSSSQLAETADAPGASSASTTATASAAASSSSAAHSRSSSGPARAFQRARSRNRSLDITASTSRPSRHLRASTARNSANAHGGSATDGTAAGLRTSVSSSSLSRAASSLFGASCSSSASSSPEDGIRSALSNLPRQADRSESQEARRQSQGHPDGESQASSQGRPSSAMSPPRPTRALPRRNASAMTASRPLPQPAQNNRTATSSGDGMAGPSPSLTSSPYALRSRRSLGPSPMSSANSNANIMASGGGGSGGNPSSSANRYGAGASSSASSSTGCNPLASSAGFGMGGDPGPLSSSSGASTPRTPLAEIPLWLADMRSESRRSSSSSSMALDGDEAGGSYFTPRPGYGRSRTASSSSTSSNMSMVPTPSSSSGMAPTRRSLRDRRPRQSNENDPDSLGSRHSQDLDWPDVQHTPTLGESSQASSSSSPMALRSRSSSGPARRPSIGQTPGRSTNGPLSLTASSSHPTTPVRQRPSSTQRPLSISTVQSSSSGGLSERAFGNSLANGATAPAPTPPTLAERRMRPSRSSDVPMELEAVPESTSEHPASAAGAMLPDSGDAGGPARMTRSSSRRRQLAPSATENRPAAGSAHPPDAPVTPLRTLQIAPNHRRRRSQPDEAQQDGVAQYVLPWSPSMPTLTLRSSPRLASAGRASTASHAAESLPSSSQQSFNEPPSPSASSTVTSLTNASTAGESSASGSAGMPATPLGDIAPGLPSVEAIQSMQHDDIDGPPRRARTRASAAAAAAAAASGDVGLDGDQTGLGLGGTEDKQYDGDDAAVGRLNLLLRGRPF</sequence>
<feature type="compositionally biased region" description="Acidic residues" evidence="1">
    <location>
        <begin position="16"/>
        <end position="33"/>
    </location>
</feature>
<dbReference type="AlphaFoldDB" id="A0A061H5S6"/>
<gene>
    <name evidence="2" type="ORF">PFL1_06391</name>
</gene>
<feature type="compositionally biased region" description="Low complexity" evidence="1">
    <location>
        <begin position="502"/>
        <end position="520"/>
    </location>
</feature>
<feature type="compositionally biased region" description="Low complexity" evidence="1">
    <location>
        <begin position="50"/>
        <end position="63"/>
    </location>
</feature>
<feature type="compositionally biased region" description="Low complexity" evidence="1">
    <location>
        <begin position="567"/>
        <end position="592"/>
    </location>
</feature>
<feature type="compositionally biased region" description="Polar residues" evidence="1">
    <location>
        <begin position="593"/>
        <end position="628"/>
    </location>
</feature>
<dbReference type="RefSeq" id="XP_007882125.1">
    <property type="nucleotide sequence ID" value="XM_007883934.1"/>
</dbReference>
<feature type="compositionally biased region" description="Basic and acidic residues" evidence="1">
    <location>
        <begin position="283"/>
        <end position="294"/>
    </location>
</feature>
<dbReference type="Proteomes" id="UP000053664">
    <property type="component" value="Unassembled WGS sequence"/>
</dbReference>
<feature type="compositionally biased region" description="Low complexity" evidence="1">
    <location>
        <begin position="159"/>
        <end position="192"/>
    </location>
</feature>
<evidence type="ECO:0000313" key="2">
    <source>
        <dbReference type="EMBL" id="EPQ25936.1"/>
    </source>
</evidence>